<dbReference type="Proteomes" id="UP000683360">
    <property type="component" value="Unassembled WGS sequence"/>
</dbReference>
<feature type="domain" description="Farnesoic acid O-methyl transferase" evidence="1">
    <location>
        <begin position="66"/>
        <end position="196"/>
    </location>
</feature>
<gene>
    <name evidence="2" type="ORF">MEDL_22074</name>
</gene>
<dbReference type="InterPro" id="IPR022041">
    <property type="entry name" value="Methyltransf_FA"/>
</dbReference>
<dbReference type="AlphaFoldDB" id="A0A8S3RMG6"/>
<dbReference type="EMBL" id="CAJPWZ010001093">
    <property type="protein sequence ID" value="CAG2207827.1"/>
    <property type="molecule type" value="Genomic_DNA"/>
</dbReference>
<dbReference type="Pfam" id="PF12248">
    <property type="entry name" value="Methyltransf_FA"/>
    <property type="match status" value="1"/>
</dbReference>
<dbReference type="OrthoDB" id="6146653at2759"/>
<accession>A0A8S3RMG6</accession>
<proteinExistence type="predicted"/>
<evidence type="ECO:0000313" key="3">
    <source>
        <dbReference type="Proteomes" id="UP000683360"/>
    </source>
</evidence>
<evidence type="ECO:0000313" key="2">
    <source>
        <dbReference type="EMBL" id="CAG2207827.1"/>
    </source>
</evidence>
<name>A0A8S3RMG6_MYTED</name>
<comment type="caution">
    <text evidence="2">The sequence shown here is derived from an EMBL/GenBank/DDBJ whole genome shotgun (WGS) entry which is preliminary data.</text>
</comment>
<protein>
    <recommendedName>
        <fullName evidence="1">Farnesoic acid O-methyl transferase domain-containing protein</fullName>
    </recommendedName>
</protein>
<keyword evidence="3" id="KW-1185">Reference proteome</keyword>
<reference evidence="2" key="1">
    <citation type="submission" date="2021-03" db="EMBL/GenBank/DDBJ databases">
        <authorList>
            <person name="Bekaert M."/>
        </authorList>
    </citation>
    <scope>NUCLEOTIDE SEQUENCE</scope>
</reference>
<evidence type="ECO:0000259" key="1">
    <source>
        <dbReference type="Pfam" id="PF12248"/>
    </source>
</evidence>
<organism evidence="2 3">
    <name type="scientific">Mytilus edulis</name>
    <name type="common">Blue mussel</name>
    <dbReference type="NCBI Taxonomy" id="6550"/>
    <lineage>
        <taxon>Eukaryota</taxon>
        <taxon>Metazoa</taxon>
        <taxon>Spiralia</taxon>
        <taxon>Lophotrochozoa</taxon>
        <taxon>Mollusca</taxon>
        <taxon>Bivalvia</taxon>
        <taxon>Autobranchia</taxon>
        <taxon>Pteriomorphia</taxon>
        <taxon>Mytilida</taxon>
        <taxon>Mytiloidea</taxon>
        <taxon>Mytilidae</taxon>
        <taxon>Mytilinae</taxon>
        <taxon>Mytilus</taxon>
    </lineage>
</organism>
<sequence>MLTRIHNRFIGSLIIIQLKFVFIRGADFHIELHTPNAGNLDAKSSTRNILDYILHLRNYGITGVDEMSSLKIQINTCSDGVVFLSSSDLMDSAEPFYEIVLGGFSNTETYILKRNNDSLHPSSMTDIFFFPTEEINKLKCSAFRPFWISWSGEHIRIGRGSKIGVNMFVEWGDSSSLKVRSIGICTFWGSTGEWKIYIEDLFNGLYSGCHEDNLRADLNILQSLNSSRGVCGSVCSFTDDCIGFNYQSATKRYPS</sequence>